<sequence length="918" mass="100650">MSSYKRKIQRNMNRAVSTMLVTALCLSGGTAVFADQAQEGASQPQTQTPVQNQDTSSFQLFSDVKSGFWAEKHIYKLASEGIILGEAGKFRPGDSVTQQEAITMAIRFMNLNSKLSSGENAPKELVIGNYFKPYVELALEQKLIDKTEEIASTGEKEEWGKKPASREWIAKILVRALGKEADAKAAAGTSTGFADENNISTAARGYVNVAVQLDLTKGVEGNKFNPRGNVTRAQLATFFSRGGEHVNPGYDNVFEGIVTSLKDDTMTLFVNGGARSFKLDNRSVYFTKDSETKASKSVLQLYTKVLVVDKIGSAAYVEVRDANQQLEKTEGTLLKVLSSNHKILLLVNNDSVTYTYDDNTVFLDQNGNKVQPDSLTPDSTIEIQRETYSVEKKPVIVQIKSAIVNKSGNGVIEDFDLTKKTIKIREASGAEETFKYDDNTMIVYQDQVLNNLGELQKGALAEFTVKNNVLTKLEVTQGIERTVTGTLLSIEGKSLISFTNTNGKDEIKRLAEKPYIFIDGIAEPTLDDLIADVKGGDKVKLTINPEEQVTKIEVTGRQSEAVGAVSVVNYVPKYKALTVVDSAKKVHAFTLDEKTKVEYNSSNPTLEGAESLLTEGRRISLTSIGDRVLSLQVIYKYEGTYVSTDTVKKKVTILQADGSKIEVPYQGTSPAVSIYGKTSASYTDLKVGDPVTAILSTNQDALQTLAVKKTMQFEITNVNINNSRIRALGDNVSREFYVDQATLFGDNGAGIKVHDLKVGQTINVTFSGYTASSVQVVKLTLGKVEQVDGSVLKLKKFDGTSESFQLVNGVKVVRNGSVSAGISNLSDKDHVEVRKDTDGSLLVKVLTSMERQVSRYNSLTKELSVLRSSVADNNFRFPINDDIYIHQGDTTLSVQSLKENDKIVLYFNGDKLIEIEKQ</sequence>
<comment type="caution">
    <text evidence="3">The sequence shown here is derived from an EMBL/GenBank/DDBJ whole genome shotgun (WGS) entry which is preliminary data.</text>
</comment>
<gene>
    <name evidence="3" type="ORF">GCM10010913_37010</name>
</gene>
<proteinExistence type="predicted"/>
<organism evidence="3 4">
    <name type="scientific">Paenibacillus aceti</name>
    <dbReference type="NCBI Taxonomy" id="1820010"/>
    <lineage>
        <taxon>Bacteria</taxon>
        <taxon>Bacillati</taxon>
        <taxon>Bacillota</taxon>
        <taxon>Bacilli</taxon>
        <taxon>Bacillales</taxon>
        <taxon>Paenibacillaceae</taxon>
        <taxon>Paenibacillus</taxon>
    </lineage>
</organism>
<protein>
    <recommendedName>
        <fullName evidence="2">SLH domain-containing protein</fullName>
    </recommendedName>
</protein>
<feature type="signal peptide" evidence="1">
    <location>
        <begin position="1"/>
        <end position="34"/>
    </location>
</feature>
<feature type="domain" description="SLH" evidence="2">
    <location>
        <begin position="57"/>
        <end position="119"/>
    </location>
</feature>
<evidence type="ECO:0000259" key="2">
    <source>
        <dbReference type="PROSITE" id="PS51272"/>
    </source>
</evidence>
<keyword evidence="1" id="KW-0732">Signal</keyword>
<dbReference type="EMBL" id="BMIW01000032">
    <property type="protein sequence ID" value="GGG11824.1"/>
    <property type="molecule type" value="Genomic_DNA"/>
</dbReference>
<dbReference type="Pfam" id="PF00395">
    <property type="entry name" value="SLH"/>
    <property type="match status" value="2"/>
</dbReference>
<evidence type="ECO:0000313" key="3">
    <source>
        <dbReference type="EMBL" id="GGG11824.1"/>
    </source>
</evidence>
<dbReference type="PROSITE" id="PS51272">
    <property type="entry name" value="SLH"/>
    <property type="match status" value="2"/>
</dbReference>
<dbReference type="InterPro" id="IPR001119">
    <property type="entry name" value="SLH_dom"/>
</dbReference>
<keyword evidence="4" id="KW-1185">Reference proteome</keyword>
<feature type="domain" description="SLH" evidence="2">
    <location>
        <begin position="190"/>
        <end position="253"/>
    </location>
</feature>
<evidence type="ECO:0000313" key="4">
    <source>
        <dbReference type="Proteomes" id="UP000608420"/>
    </source>
</evidence>
<evidence type="ECO:0000256" key="1">
    <source>
        <dbReference type="SAM" id="SignalP"/>
    </source>
</evidence>
<reference evidence="4" key="1">
    <citation type="journal article" date="2019" name="Int. J. Syst. Evol. Microbiol.">
        <title>The Global Catalogue of Microorganisms (GCM) 10K type strain sequencing project: providing services to taxonomists for standard genome sequencing and annotation.</title>
        <authorList>
            <consortium name="The Broad Institute Genomics Platform"/>
            <consortium name="The Broad Institute Genome Sequencing Center for Infectious Disease"/>
            <person name="Wu L."/>
            <person name="Ma J."/>
        </authorList>
    </citation>
    <scope>NUCLEOTIDE SEQUENCE [LARGE SCALE GENOMIC DNA]</scope>
    <source>
        <strain evidence="4">CGMCC 1.15420</strain>
    </source>
</reference>
<accession>A0ABQ1W2L6</accession>
<dbReference type="Proteomes" id="UP000608420">
    <property type="component" value="Unassembled WGS sequence"/>
</dbReference>
<dbReference type="RefSeq" id="WP_120462217.1">
    <property type="nucleotide sequence ID" value="NZ_BMIW01000032.1"/>
</dbReference>
<name>A0ABQ1W2L6_9BACL</name>
<feature type="chain" id="PRO_5046300845" description="SLH domain-containing protein" evidence="1">
    <location>
        <begin position="35"/>
        <end position="918"/>
    </location>
</feature>